<sequence length="85" mass="9812">MQTYGNLVKILPKGLVTIPKKLRQDIGLEENGLARIKKEGKKLILEPVNVVSYPLREYSVQEIKQFIKEDRLSPALKRKVKKLLK</sequence>
<accession>A0A0G0TSP0</accession>
<organism evidence="3 4">
    <name type="scientific">Candidatus Curtissbacteria bacterium GW2011_GWA1_40_16</name>
    <dbReference type="NCBI Taxonomy" id="1618405"/>
    <lineage>
        <taxon>Bacteria</taxon>
        <taxon>Candidatus Curtissiibacteriota</taxon>
    </lineage>
</organism>
<comment type="caution">
    <text evidence="3">The sequence shown here is derived from an EMBL/GenBank/DDBJ whole genome shotgun (WGS) entry which is preliminary data.</text>
</comment>
<evidence type="ECO:0000256" key="1">
    <source>
        <dbReference type="PROSITE-ProRule" id="PRU01076"/>
    </source>
</evidence>
<dbReference type="NCBIfam" id="TIGR01439">
    <property type="entry name" value="lp_hng_hel_AbrB"/>
    <property type="match status" value="1"/>
</dbReference>
<reference evidence="3 4" key="1">
    <citation type="journal article" date="2015" name="Nature">
        <title>rRNA introns, odd ribosomes, and small enigmatic genomes across a large radiation of phyla.</title>
        <authorList>
            <person name="Brown C.T."/>
            <person name="Hug L.A."/>
            <person name="Thomas B.C."/>
            <person name="Sharon I."/>
            <person name="Castelle C.J."/>
            <person name="Singh A."/>
            <person name="Wilkins M.J."/>
            <person name="Williams K.H."/>
            <person name="Banfield J.F."/>
        </authorList>
    </citation>
    <scope>NUCLEOTIDE SEQUENCE [LARGE SCALE GENOMIC DNA]</scope>
</reference>
<dbReference type="InterPro" id="IPR037914">
    <property type="entry name" value="SpoVT-AbrB_sf"/>
</dbReference>
<proteinExistence type="predicted"/>
<dbReference type="AlphaFoldDB" id="A0A0G0TSP0"/>
<dbReference type="InterPro" id="IPR007159">
    <property type="entry name" value="SpoVT-AbrB_dom"/>
</dbReference>
<name>A0A0G0TSP0_9BACT</name>
<dbReference type="Proteomes" id="UP000034531">
    <property type="component" value="Unassembled WGS sequence"/>
</dbReference>
<feature type="domain" description="SpoVT-AbrB" evidence="2">
    <location>
        <begin position="5"/>
        <end position="50"/>
    </location>
</feature>
<evidence type="ECO:0000313" key="4">
    <source>
        <dbReference type="Proteomes" id="UP000034531"/>
    </source>
</evidence>
<keyword evidence="1" id="KW-0238">DNA-binding</keyword>
<dbReference type="Gene3D" id="2.10.260.10">
    <property type="match status" value="1"/>
</dbReference>
<dbReference type="PROSITE" id="PS51740">
    <property type="entry name" value="SPOVT_ABRB"/>
    <property type="match status" value="1"/>
</dbReference>
<gene>
    <name evidence="3" type="ORF">UT84_C0015G0018</name>
</gene>
<dbReference type="SUPFAM" id="SSF89447">
    <property type="entry name" value="AbrB/MazE/MraZ-like"/>
    <property type="match status" value="1"/>
</dbReference>
<protein>
    <recommendedName>
        <fullName evidence="2">SpoVT-AbrB domain-containing protein</fullName>
    </recommendedName>
</protein>
<evidence type="ECO:0000259" key="2">
    <source>
        <dbReference type="PROSITE" id="PS51740"/>
    </source>
</evidence>
<dbReference type="GO" id="GO:0003677">
    <property type="term" value="F:DNA binding"/>
    <property type="evidence" value="ECO:0007669"/>
    <property type="project" value="UniProtKB-UniRule"/>
</dbReference>
<evidence type="ECO:0000313" key="3">
    <source>
        <dbReference type="EMBL" id="KKR50070.1"/>
    </source>
</evidence>
<dbReference type="EMBL" id="LBYI01000015">
    <property type="protein sequence ID" value="KKR50070.1"/>
    <property type="molecule type" value="Genomic_DNA"/>
</dbReference>